<reference evidence="17" key="2">
    <citation type="submission" date="2021-04" db="EMBL/GenBank/DDBJ databases">
        <authorList>
            <person name="Liao M."/>
            <person name="Zhang J."/>
            <person name="Xu B."/>
        </authorList>
    </citation>
    <scope>NUCLEOTIDE SEQUENCE</scope>
</reference>
<dbReference type="GO" id="GO:0000428">
    <property type="term" value="C:DNA-directed RNA polymerase complex"/>
    <property type="evidence" value="ECO:0007669"/>
    <property type="project" value="UniProtKB-KW"/>
</dbReference>
<comment type="cofactor">
    <cofactor evidence="13">
        <name>Zn(2+)</name>
        <dbReference type="ChEBI" id="CHEBI:29105"/>
    </cofactor>
    <text evidence="13">Binds 1 Zn(2+) ion per subunit.</text>
</comment>
<dbReference type="SUPFAM" id="SSF64484">
    <property type="entry name" value="beta and beta-prime subunits of DNA dependent RNA-polymerase"/>
    <property type="match status" value="1"/>
</dbReference>
<sequence>MIDQYKHQQLRIGLVSPQQISAWAKKILPNGEIVGEVTKPYTFHYKTNKPEKDGLFCERIFGPIKSGICACGNYRIIGDKKDDKQFCEQCGVEFVDSRIRRYQMGYIKLACPVTHVWYLKRLPSYIANLLDKSLKELEGLVYCDFLFARPVVKKPTFLRLRGSFEYEIQSWKYNIPLFFTTQGFDIFRNREISSGAGAIREQLADLDLRILIDSSLVEWKELGEERSTDNENEWEDRKVGRRKNFLVRRMELAKYFIRTNIEPEWMVLCLLPVLPPELRPIIQIDGGKLMSSDINELYRRVIYRNNTLIDLLTTSRSTPGELVMCQEKLVQEAVDTLLDNGIRGQPMRDSHNKVYKSFSDLIEGKEGRFRETMLGKRVDYSGRSVIVVGPSLSLHRCGLPREIAIELFQTFVIRGLIRKHFAPNIGVAKSKIREKEPIVWEILQEVMQGHPVLLNRAPTLHRLGIQAFQPILVEGRAICLHPLVCKGFNADFDGDQMAVHVPLSLEAQAEARLLMFSHTNLLSPAIGDPISVPTQDMLIGVYVLTSGNRRGICANRYNPCNRRNSKNERIHEKNYKYTKKKEPFFCNSYDAIGAYRQKRINFDSPLWLRWRLDQRVISSREAPIEVHYESLGTYHDIYGHYLVVRSIKKQIRWIYIRTTVGHISFYREIEEAIQGFCRAHSYGI</sequence>
<dbReference type="GO" id="GO:0003899">
    <property type="term" value="F:DNA-directed RNA polymerase activity"/>
    <property type="evidence" value="ECO:0007669"/>
    <property type="project" value="UniProtKB-UniRule"/>
</dbReference>
<keyword evidence="11 13" id="KW-0804">Transcription</keyword>
<dbReference type="EMBL" id="MW940395">
    <property type="protein sequence ID" value="UEN67134.1"/>
    <property type="molecule type" value="Genomic_DNA"/>
</dbReference>
<dbReference type="GO" id="GO:0006351">
    <property type="term" value="P:DNA-templated transcription"/>
    <property type="evidence" value="ECO:0007669"/>
    <property type="project" value="UniProtKB-UniRule"/>
</dbReference>
<feature type="binding site" evidence="13">
    <location>
        <position position="87"/>
    </location>
    <ligand>
        <name>Zn(2+)</name>
        <dbReference type="ChEBI" id="CHEBI:29105"/>
    </ligand>
</feature>
<comment type="function">
    <text evidence="1 13 14">DNA-dependent RNA polymerase catalyzes the transcription of DNA into RNA using the four ribonucleoside triphosphates as substrates.</text>
</comment>
<dbReference type="InterPro" id="IPR006592">
    <property type="entry name" value="RNA_pol_N"/>
</dbReference>
<evidence type="ECO:0000256" key="6">
    <source>
        <dbReference type="ARBA" id="ARBA00022679"/>
    </source>
</evidence>
<dbReference type="InterPro" id="IPR007080">
    <property type="entry name" value="RNA_pol_Rpb1_1"/>
</dbReference>
<protein>
    <recommendedName>
        <fullName evidence="13">DNA-directed RNA polymerase subunit beta'</fullName>
        <ecNumber evidence="13">2.7.7.6</ecNumber>
    </recommendedName>
    <alternativeName>
        <fullName evidence="13">PEP</fullName>
    </alternativeName>
    <alternativeName>
        <fullName evidence="13">Plastid-encoded RNA polymerase subunit beta'</fullName>
        <shortName evidence="13">RNA polymerase subunit beta'</shortName>
    </alternativeName>
</protein>
<evidence type="ECO:0000256" key="9">
    <source>
        <dbReference type="ARBA" id="ARBA00022833"/>
    </source>
</evidence>
<evidence type="ECO:0000256" key="14">
    <source>
        <dbReference type="RuleBase" id="RU004279"/>
    </source>
</evidence>
<feature type="binding site" evidence="13">
    <location>
        <position position="69"/>
    </location>
    <ligand>
        <name>Zn(2+)</name>
        <dbReference type="ChEBI" id="CHEBI:29105"/>
    </ligand>
</feature>
<keyword evidence="5 16" id="KW-0934">Plastid</keyword>
<keyword evidence="8 13" id="KW-0479">Metal-binding</keyword>
<evidence type="ECO:0000256" key="8">
    <source>
        <dbReference type="ARBA" id="ARBA00022723"/>
    </source>
</evidence>
<keyword evidence="9 13" id="KW-0862">Zinc</keyword>
<evidence type="ECO:0000313" key="17">
    <source>
        <dbReference type="EMBL" id="UEN67134.1"/>
    </source>
</evidence>
<dbReference type="GO" id="GO:0003677">
    <property type="term" value="F:DNA binding"/>
    <property type="evidence" value="ECO:0007669"/>
    <property type="project" value="UniProtKB-UniRule"/>
</dbReference>
<comment type="subunit">
    <text evidence="13">In plastids the minimal PEP RNA polymerase catalytic core is composed of four subunits: alpha, beta, beta', and beta''. When a (nuclear-encoded) sigma factor is associated with the core the holoenzyme is formed, which can initiate transcription.</text>
</comment>
<evidence type="ECO:0000256" key="12">
    <source>
        <dbReference type="ARBA" id="ARBA00048552"/>
    </source>
</evidence>
<feature type="binding site" evidence="13">
    <location>
        <position position="90"/>
    </location>
    <ligand>
        <name>Zn(2+)</name>
        <dbReference type="ChEBI" id="CHEBI:29105"/>
    </ligand>
</feature>
<name>A0A888Q0J8_9FABA</name>
<feature type="domain" description="RNA polymerase N-terminal" evidence="15">
    <location>
        <begin position="264"/>
        <end position="545"/>
    </location>
</feature>
<dbReference type="EMBL" id="MN508806">
    <property type="protein sequence ID" value="QRB68818.1"/>
    <property type="molecule type" value="Genomic_DNA"/>
</dbReference>
<evidence type="ECO:0000256" key="7">
    <source>
        <dbReference type="ARBA" id="ARBA00022695"/>
    </source>
</evidence>
<feature type="binding site" evidence="13">
    <location>
        <position position="493"/>
    </location>
    <ligand>
        <name>Mg(2+)</name>
        <dbReference type="ChEBI" id="CHEBI:18420"/>
    </ligand>
</feature>
<comment type="subcellular location">
    <subcellularLocation>
        <location evidence="13">Plastid</location>
        <location evidence="13">Chloroplast</location>
    </subcellularLocation>
</comment>
<keyword evidence="3 13" id="KW-0240">DNA-directed RNA polymerase</keyword>
<dbReference type="GO" id="GO:0009507">
    <property type="term" value="C:chloroplast"/>
    <property type="evidence" value="ECO:0007669"/>
    <property type="project" value="UniProtKB-SubCell"/>
</dbReference>
<organism evidence="16">
    <name type="scientific">Sophora moorcroftiana</name>
    <dbReference type="NCBI Taxonomy" id="1323965"/>
    <lineage>
        <taxon>Eukaryota</taxon>
        <taxon>Viridiplantae</taxon>
        <taxon>Streptophyta</taxon>
        <taxon>Embryophyta</taxon>
        <taxon>Tracheophyta</taxon>
        <taxon>Spermatophyta</taxon>
        <taxon>Magnoliopsida</taxon>
        <taxon>eudicotyledons</taxon>
        <taxon>Gunneridae</taxon>
        <taxon>Pentapetalae</taxon>
        <taxon>rosids</taxon>
        <taxon>fabids</taxon>
        <taxon>Fabales</taxon>
        <taxon>Fabaceae</taxon>
        <taxon>Papilionoideae</taxon>
        <taxon>50 kb inversion clade</taxon>
        <taxon>genistoids sensu lato</taxon>
        <taxon>core genistoids</taxon>
        <taxon>Sophoreae</taxon>
        <taxon>Sophora</taxon>
    </lineage>
</organism>
<geneLocation type="chloroplast" evidence="16"/>
<feature type="binding site" evidence="13">
    <location>
        <position position="495"/>
    </location>
    <ligand>
        <name>Mg(2+)</name>
        <dbReference type="ChEBI" id="CHEBI:18420"/>
    </ligand>
</feature>
<evidence type="ECO:0000256" key="2">
    <source>
        <dbReference type="ARBA" id="ARBA00007207"/>
    </source>
</evidence>
<dbReference type="Pfam" id="PF00623">
    <property type="entry name" value="RNA_pol_Rpb1_2"/>
    <property type="match status" value="2"/>
</dbReference>
<dbReference type="GO" id="GO:0000287">
    <property type="term" value="F:magnesium ion binding"/>
    <property type="evidence" value="ECO:0007669"/>
    <property type="project" value="UniProtKB-UniRule"/>
</dbReference>
<evidence type="ECO:0000256" key="4">
    <source>
        <dbReference type="ARBA" id="ARBA00022528"/>
    </source>
</evidence>
<dbReference type="InterPro" id="IPR044893">
    <property type="entry name" value="RNA_pol_Rpb1_clamp_domain"/>
</dbReference>
<accession>A0A888Q0J8</accession>
<gene>
    <name evidence="13 16" type="primary">rpoC1</name>
</gene>
<keyword evidence="7 13" id="KW-0548">Nucleotidyltransferase</keyword>
<comment type="similarity">
    <text evidence="2 13">Belongs to the RNA polymerase beta' chain family. RpoC1 subfamily.</text>
</comment>
<dbReference type="EC" id="2.7.7.6" evidence="13"/>
<dbReference type="SMART" id="SM00663">
    <property type="entry name" value="RPOLA_N"/>
    <property type="match status" value="1"/>
</dbReference>
<dbReference type="HAMAP" id="MF_01323">
    <property type="entry name" value="RNApol_bact_RpoC1"/>
    <property type="match status" value="1"/>
</dbReference>
<dbReference type="InterPro" id="IPR042102">
    <property type="entry name" value="RNA_pol_Rpb1_3_sf"/>
</dbReference>
<dbReference type="GO" id="GO:0008270">
    <property type="term" value="F:zinc ion binding"/>
    <property type="evidence" value="ECO:0007669"/>
    <property type="project" value="UniProtKB-UniRule"/>
</dbReference>
<keyword evidence="6 13" id="KW-0808">Transferase</keyword>
<dbReference type="Gene3D" id="2.40.40.20">
    <property type="match status" value="1"/>
</dbReference>
<dbReference type="PANTHER" id="PTHR19376">
    <property type="entry name" value="DNA-DIRECTED RNA POLYMERASE"/>
    <property type="match status" value="1"/>
</dbReference>
<dbReference type="GeneID" id="65320622"/>
<dbReference type="InterPro" id="IPR000722">
    <property type="entry name" value="RNA_pol_asu"/>
</dbReference>
<dbReference type="PANTHER" id="PTHR19376:SF54">
    <property type="entry name" value="DNA-DIRECTED RNA POLYMERASE SUBUNIT BETA"/>
    <property type="match status" value="1"/>
</dbReference>
<dbReference type="Gene3D" id="4.10.860.120">
    <property type="entry name" value="RNA polymerase II, clamp domain"/>
    <property type="match status" value="1"/>
</dbReference>
<dbReference type="InterPro" id="IPR045867">
    <property type="entry name" value="DNA-dir_RpoC_beta_prime"/>
</dbReference>
<evidence type="ECO:0000256" key="3">
    <source>
        <dbReference type="ARBA" id="ARBA00022478"/>
    </source>
</evidence>
<evidence type="ECO:0000256" key="10">
    <source>
        <dbReference type="ARBA" id="ARBA00022842"/>
    </source>
</evidence>
<evidence type="ECO:0000259" key="15">
    <source>
        <dbReference type="SMART" id="SM00663"/>
    </source>
</evidence>
<evidence type="ECO:0000256" key="1">
    <source>
        <dbReference type="ARBA" id="ARBA00004026"/>
    </source>
</evidence>
<dbReference type="Gene3D" id="1.10.274.100">
    <property type="entry name" value="RNA polymerase Rpb1, domain 3"/>
    <property type="match status" value="1"/>
</dbReference>
<feature type="binding site" evidence="13">
    <location>
        <position position="71"/>
    </location>
    <ligand>
        <name>Zn(2+)</name>
        <dbReference type="ChEBI" id="CHEBI:29105"/>
    </ligand>
</feature>
<keyword evidence="4 16" id="KW-0150">Chloroplast</keyword>
<evidence type="ECO:0000256" key="11">
    <source>
        <dbReference type="ARBA" id="ARBA00023163"/>
    </source>
</evidence>
<dbReference type="RefSeq" id="YP_010119469.1">
    <property type="nucleotide sequence ID" value="NC_056151.1"/>
</dbReference>
<keyword evidence="10 13" id="KW-0460">Magnesium</keyword>
<comment type="catalytic activity">
    <reaction evidence="12 13 14">
        <text>RNA(n) + a ribonucleoside 5'-triphosphate = RNA(n+1) + diphosphate</text>
        <dbReference type="Rhea" id="RHEA:21248"/>
        <dbReference type="Rhea" id="RHEA-COMP:14527"/>
        <dbReference type="Rhea" id="RHEA-COMP:17342"/>
        <dbReference type="ChEBI" id="CHEBI:33019"/>
        <dbReference type="ChEBI" id="CHEBI:61557"/>
        <dbReference type="ChEBI" id="CHEBI:140395"/>
        <dbReference type="EC" id="2.7.7.6"/>
    </reaction>
</comment>
<feature type="binding site" evidence="13">
    <location>
        <position position="491"/>
    </location>
    <ligand>
        <name>Mg(2+)</name>
        <dbReference type="ChEBI" id="CHEBI:18420"/>
    </ligand>
</feature>
<evidence type="ECO:0000256" key="13">
    <source>
        <dbReference type="HAMAP-Rule" id="MF_01323"/>
    </source>
</evidence>
<dbReference type="Gene3D" id="1.10.40.90">
    <property type="match status" value="1"/>
</dbReference>
<proteinExistence type="inferred from homology"/>
<evidence type="ECO:0000313" key="16">
    <source>
        <dbReference type="EMBL" id="QRB68818.1"/>
    </source>
</evidence>
<reference evidence="16" key="1">
    <citation type="journal article" date="2019" name="Mitochondrial DNA Part B Resour">
        <title>Completed plastome sequence of Sophora moorcroftiana, an endemic shrub to the Qinghai-Tibet Plateau, China.</title>
        <authorList>
            <person name="Li H."/>
            <person name="Yang L."/>
            <person name="Li Q."/>
            <person name="Li J."/>
        </authorList>
    </citation>
    <scope>NUCLEOTIDE SEQUENCE</scope>
</reference>
<dbReference type="Pfam" id="PF04997">
    <property type="entry name" value="RNA_pol_Rpb1_1"/>
    <property type="match status" value="1"/>
</dbReference>
<dbReference type="AlphaFoldDB" id="A0A888Q0J8"/>
<dbReference type="FunFam" id="4.10.860.120:FF:000007">
    <property type="entry name" value="DNA-directed RNA polymerase subunit gamma"/>
    <property type="match status" value="1"/>
</dbReference>
<comment type="cofactor">
    <cofactor evidence="13">
        <name>Mg(2+)</name>
        <dbReference type="ChEBI" id="CHEBI:18420"/>
    </cofactor>
    <text evidence="13">Binds 1 Mg(2+) ion per subunit.</text>
</comment>
<evidence type="ECO:0000256" key="5">
    <source>
        <dbReference type="ARBA" id="ARBA00022640"/>
    </source>
</evidence>
<dbReference type="InterPro" id="IPR034678">
    <property type="entry name" value="RNApol_RpoC1"/>
</dbReference>